<keyword evidence="1" id="KW-0472">Membrane</keyword>
<proteinExistence type="predicted"/>
<dbReference type="Proteomes" id="UP000308874">
    <property type="component" value="Segment"/>
</dbReference>
<evidence type="ECO:0000256" key="1">
    <source>
        <dbReference type="SAM" id="Phobius"/>
    </source>
</evidence>
<accession>A0A4Y5FEB2</accession>
<sequence>MIKFIAAFLILYGGWGIYKEISFFYTWARTGKYHEGYSPTQELEKQIEDNYIPKSYKNALYISGIFMAFVILVLAYIITGFYISHQGPLEITSVISLGYLTITAFIESFGILHESLNLSGNTRLIWDLALIFFEIIVYIYIPISVLSM</sequence>
<gene>
    <name evidence="2" type="ORF">B521_0013</name>
</gene>
<keyword evidence="1" id="KW-0812">Transmembrane</keyword>
<evidence type="ECO:0000313" key="2">
    <source>
        <dbReference type="EMBL" id="QBJ03363.1"/>
    </source>
</evidence>
<keyword evidence="3" id="KW-1185">Reference proteome</keyword>
<feature type="transmembrane region" description="Helical" evidence="1">
    <location>
        <begin position="94"/>
        <end position="112"/>
    </location>
</feature>
<feature type="transmembrane region" description="Helical" evidence="1">
    <location>
        <begin position="59"/>
        <end position="82"/>
    </location>
</feature>
<evidence type="ECO:0000313" key="3">
    <source>
        <dbReference type="Proteomes" id="UP000308874"/>
    </source>
</evidence>
<name>A0A4Y5FEB2_9CAUD</name>
<keyword evidence="1" id="KW-1133">Transmembrane helix</keyword>
<protein>
    <submittedName>
        <fullName evidence="2">Uncharacterized protein</fullName>
    </submittedName>
</protein>
<feature type="transmembrane region" description="Helical" evidence="1">
    <location>
        <begin position="124"/>
        <end position="146"/>
    </location>
</feature>
<reference evidence="2 3" key="1">
    <citation type="submission" date="2019-02" db="EMBL/GenBank/DDBJ databases">
        <title>Isolation of virulent Lactobacillus brevis phages.</title>
        <authorList>
            <person name="Feyereisen M."/>
            <person name="Mahony J."/>
            <person name="O'Sullivan T."/>
            <person name="van Sinderen D."/>
        </authorList>
    </citation>
    <scope>NUCLEOTIDE SEQUENCE [LARGE SCALE GENOMIC DNA]</scope>
</reference>
<organism evidence="2 3">
    <name type="scientific">Lactobacillus phage 521B</name>
    <dbReference type="NCBI Taxonomy" id="2510942"/>
    <lineage>
        <taxon>Viruses</taxon>
        <taxon>Duplodnaviria</taxon>
        <taxon>Heunggongvirae</taxon>
        <taxon>Uroviricota</taxon>
        <taxon>Caudoviricetes</taxon>
        <taxon>Herelleviridae</taxon>
        <taxon>Tybeckvirus</taxon>
        <taxon>Tybeckvirus tv521B</taxon>
    </lineage>
</organism>
<dbReference type="EMBL" id="MK504443">
    <property type="protein sequence ID" value="QBJ03363.1"/>
    <property type="molecule type" value="Genomic_DNA"/>
</dbReference>